<proteinExistence type="predicted"/>
<dbReference type="GO" id="GO:0070914">
    <property type="term" value="P:UV-damage excision repair"/>
    <property type="evidence" value="ECO:0007669"/>
    <property type="project" value="TreeGrafter"/>
</dbReference>
<dbReference type="Gene3D" id="3.90.530.10">
    <property type="entry name" value="XPA C-terminal domain"/>
    <property type="match status" value="1"/>
</dbReference>
<dbReference type="OrthoDB" id="5368863at2759"/>
<accession>A0A835ZE73</accession>
<dbReference type="SUPFAM" id="SSF46955">
    <property type="entry name" value="Putative DNA-binding domain"/>
    <property type="match status" value="1"/>
</dbReference>
<dbReference type="GO" id="GO:0000110">
    <property type="term" value="C:nucleotide-excision repair factor 1 complex"/>
    <property type="evidence" value="ECO:0007669"/>
    <property type="project" value="TreeGrafter"/>
</dbReference>
<protein>
    <recommendedName>
        <fullName evidence="5">XPA C-terminal domain-containing protein</fullName>
    </recommendedName>
</protein>
<organism evidence="6 7">
    <name type="scientific">Tribonema minus</name>
    <dbReference type="NCBI Taxonomy" id="303371"/>
    <lineage>
        <taxon>Eukaryota</taxon>
        <taxon>Sar</taxon>
        <taxon>Stramenopiles</taxon>
        <taxon>Ochrophyta</taxon>
        <taxon>PX clade</taxon>
        <taxon>Xanthophyceae</taxon>
        <taxon>Tribonematales</taxon>
        <taxon>Tribonemataceae</taxon>
        <taxon>Tribonema</taxon>
    </lineage>
</organism>
<keyword evidence="3" id="KW-0539">Nucleus</keyword>
<comment type="caution">
    <text evidence="6">The sequence shown here is derived from an EMBL/GenBank/DDBJ whole genome shotgun (WGS) entry which is preliminary data.</text>
</comment>
<dbReference type="InterPro" id="IPR000465">
    <property type="entry name" value="XPA/RAD14"/>
</dbReference>
<keyword evidence="7" id="KW-1185">Reference proteome</keyword>
<name>A0A835ZE73_9STRA</name>
<dbReference type="Pfam" id="PF05181">
    <property type="entry name" value="XPA_C"/>
    <property type="match status" value="1"/>
</dbReference>
<dbReference type="PANTHER" id="PTHR10142:SF0">
    <property type="entry name" value="DNA REPAIR PROTEIN COMPLEMENTING XP-A CELLS"/>
    <property type="match status" value="1"/>
</dbReference>
<keyword evidence="2" id="KW-0862">Zinc</keyword>
<evidence type="ECO:0000256" key="3">
    <source>
        <dbReference type="ARBA" id="ARBA00023242"/>
    </source>
</evidence>
<evidence type="ECO:0000256" key="1">
    <source>
        <dbReference type="ARBA" id="ARBA00004123"/>
    </source>
</evidence>
<sequence length="213" mass="23779">MEKLAARKKQQSEQQQVQQQAQHREQEQPEQPSRKRPSPSHAPLPDAKRAGGGDAETVSGGRVCESCGARDTDDPRGTLDRKLLEAFDVAVCRNCKDSKEAYELMTKADVQKLFLLPEGTIRVLKYVERENPRNKGWTPMRLYLHKDARVWALKRWSTVEALEEERKRRDAKKWEESVKRTKGVFSSAGGAAAGGGSGASRGRRKAALGPSII</sequence>
<dbReference type="GO" id="GO:0003684">
    <property type="term" value="F:damaged DNA binding"/>
    <property type="evidence" value="ECO:0007669"/>
    <property type="project" value="InterPro"/>
</dbReference>
<dbReference type="EMBL" id="JAFCMP010000010">
    <property type="protein sequence ID" value="KAG5192111.1"/>
    <property type="molecule type" value="Genomic_DNA"/>
</dbReference>
<dbReference type="AlphaFoldDB" id="A0A835ZE73"/>
<feature type="domain" description="XPA C-terminal" evidence="5">
    <location>
        <begin position="102"/>
        <end position="146"/>
    </location>
</feature>
<evidence type="ECO:0000313" key="7">
    <source>
        <dbReference type="Proteomes" id="UP000664859"/>
    </source>
</evidence>
<feature type="compositionally biased region" description="Low complexity" evidence="4">
    <location>
        <begin position="12"/>
        <end position="21"/>
    </location>
</feature>
<dbReference type="Proteomes" id="UP000664859">
    <property type="component" value="Unassembled WGS sequence"/>
</dbReference>
<dbReference type="InterPro" id="IPR037129">
    <property type="entry name" value="XPA_sf"/>
</dbReference>
<gene>
    <name evidence="6" type="ORF">JKP88DRAFT_352052</name>
</gene>
<dbReference type="GO" id="GO:0000715">
    <property type="term" value="P:nucleotide-excision repair, DNA damage recognition"/>
    <property type="evidence" value="ECO:0007669"/>
    <property type="project" value="TreeGrafter"/>
</dbReference>
<dbReference type="PANTHER" id="PTHR10142">
    <property type="entry name" value="DNA REPAIR PROTEIN COMPLEMENTING XP-A CELLS"/>
    <property type="match status" value="1"/>
</dbReference>
<comment type="subcellular location">
    <subcellularLocation>
        <location evidence="1">Nucleus</location>
    </subcellularLocation>
</comment>
<reference evidence="6" key="1">
    <citation type="submission" date="2021-02" db="EMBL/GenBank/DDBJ databases">
        <title>First Annotated Genome of the Yellow-green Alga Tribonema minus.</title>
        <authorList>
            <person name="Mahan K.M."/>
        </authorList>
    </citation>
    <scope>NUCLEOTIDE SEQUENCE</scope>
    <source>
        <strain evidence="6">UTEX B ZZ1240</strain>
    </source>
</reference>
<evidence type="ECO:0000256" key="4">
    <source>
        <dbReference type="SAM" id="MobiDB-lite"/>
    </source>
</evidence>
<dbReference type="GO" id="GO:1901255">
    <property type="term" value="P:nucleotide-excision repair involved in interstrand cross-link repair"/>
    <property type="evidence" value="ECO:0007669"/>
    <property type="project" value="TreeGrafter"/>
</dbReference>
<dbReference type="GO" id="GO:0006284">
    <property type="term" value="P:base-excision repair"/>
    <property type="evidence" value="ECO:0007669"/>
    <property type="project" value="TreeGrafter"/>
</dbReference>
<feature type="region of interest" description="Disordered" evidence="4">
    <location>
        <begin position="185"/>
        <end position="213"/>
    </location>
</feature>
<dbReference type="InterPro" id="IPR022656">
    <property type="entry name" value="XPA_C"/>
</dbReference>
<evidence type="ECO:0000256" key="2">
    <source>
        <dbReference type="ARBA" id="ARBA00022833"/>
    </source>
</evidence>
<evidence type="ECO:0000259" key="5">
    <source>
        <dbReference type="Pfam" id="PF05181"/>
    </source>
</evidence>
<dbReference type="InterPro" id="IPR009061">
    <property type="entry name" value="DNA-bd_dom_put_sf"/>
</dbReference>
<evidence type="ECO:0000313" key="6">
    <source>
        <dbReference type="EMBL" id="KAG5192111.1"/>
    </source>
</evidence>
<feature type="region of interest" description="Disordered" evidence="4">
    <location>
        <begin position="1"/>
        <end position="76"/>
    </location>
</feature>